<gene>
    <name evidence="3" type="ORF">BKA14_007730</name>
</gene>
<sequence length="231" mass="26575">MEIRDNWLEVAMTTKPVDHTITEEAIASIYARHRRRRPEFVWVTSPRAALPLLDGLPSHEDLLTEFGVRPVAGDIAAGLSRLRSALEADFTEPPADRPPPKRKKGERWPRMRPDQALEAGLPFHEVLVQGVREELWRRLSRIYLPVRAALGPVPVGWYGHQDAYWVAFADVLRRTNLVPVRESREFEEWATLTRSGGWWWPGDHRCVLVERPVTLHTDPLVVEYGDGWSVR</sequence>
<evidence type="ECO:0000256" key="1">
    <source>
        <dbReference type="SAM" id="MobiDB-lite"/>
    </source>
</evidence>
<dbReference type="RefSeq" id="WP_184955679.1">
    <property type="nucleotide sequence ID" value="NZ_BOMC01000033.1"/>
</dbReference>
<dbReference type="EMBL" id="JACHMF010000001">
    <property type="protein sequence ID" value="MBB4697582.1"/>
    <property type="molecule type" value="Genomic_DNA"/>
</dbReference>
<accession>A0A7W7G623</accession>
<name>A0A7W7G623_9ACTN</name>
<protein>
    <recommendedName>
        <fullName evidence="2">DUF6745 domain-containing protein</fullName>
    </recommendedName>
</protein>
<evidence type="ECO:0000259" key="2">
    <source>
        <dbReference type="Pfam" id="PF20530"/>
    </source>
</evidence>
<dbReference type="InterPro" id="IPR046633">
    <property type="entry name" value="DUF6745"/>
</dbReference>
<proteinExistence type="predicted"/>
<reference evidence="3 4" key="1">
    <citation type="submission" date="2020-08" db="EMBL/GenBank/DDBJ databases">
        <title>Sequencing the genomes of 1000 actinobacteria strains.</title>
        <authorList>
            <person name="Klenk H.-P."/>
        </authorList>
    </citation>
    <scope>NUCLEOTIDE SEQUENCE [LARGE SCALE GENOMIC DNA]</scope>
    <source>
        <strain evidence="3 4">DSM 45518</strain>
    </source>
</reference>
<evidence type="ECO:0000313" key="3">
    <source>
        <dbReference type="EMBL" id="MBB4697582.1"/>
    </source>
</evidence>
<comment type="caution">
    <text evidence="3">The sequence shown here is derived from an EMBL/GenBank/DDBJ whole genome shotgun (WGS) entry which is preliminary data.</text>
</comment>
<dbReference type="Pfam" id="PF20530">
    <property type="entry name" value="DUF6745"/>
    <property type="match status" value="1"/>
</dbReference>
<keyword evidence="4" id="KW-1185">Reference proteome</keyword>
<dbReference type="AlphaFoldDB" id="A0A7W7G623"/>
<dbReference type="Proteomes" id="UP000542742">
    <property type="component" value="Unassembled WGS sequence"/>
</dbReference>
<feature type="region of interest" description="Disordered" evidence="1">
    <location>
        <begin position="88"/>
        <end position="109"/>
    </location>
</feature>
<feature type="domain" description="DUF6745" evidence="2">
    <location>
        <begin position="159"/>
        <end position="220"/>
    </location>
</feature>
<evidence type="ECO:0000313" key="4">
    <source>
        <dbReference type="Proteomes" id="UP000542742"/>
    </source>
</evidence>
<organism evidence="3 4">
    <name type="scientific">Paractinoplanes abujensis</name>
    <dbReference type="NCBI Taxonomy" id="882441"/>
    <lineage>
        <taxon>Bacteria</taxon>
        <taxon>Bacillati</taxon>
        <taxon>Actinomycetota</taxon>
        <taxon>Actinomycetes</taxon>
        <taxon>Micromonosporales</taxon>
        <taxon>Micromonosporaceae</taxon>
        <taxon>Paractinoplanes</taxon>
    </lineage>
</organism>